<dbReference type="InterPro" id="IPR014535">
    <property type="entry name" value="Hpre_diP_synt_I"/>
</dbReference>
<dbReference type="Pfam" id="PF07456">
    <property type="entry name" value="Hpre_diP_synt_I"/>
    <property type="match status" value="1"/>
</dbReference>
<dbReference type="EMBL" id="FNPG01000005">
    <property type="protein sequence ID" value="SDX92499.1"/>
    <property type="molecule type" value="Genomic_DNA"/>
</dbReference>
<dbReference type="Gene3D" id="1.10.1760.20">
    <property type="match status" value="1"/>
</dbReference>
<name>A0A1H3FQU1_9FIRM</name>
<sequence>MQNKKITRMAFFTALAMIFSYIETMIPFNIGIPGIKLGLANIIAVWALYVFEFREAVLISFLRVVLIGFLFGNPVGIIYSLSGAGLSLIVMGILKKTELFHCITISIYGGVFHNIGQIIAAVFIVENYKIIYYVPVLMIVGTFTGLLIGIVSFEVLKRTIHIFKKEV</sequence>
<keyword evidence="1" id="KW-0812">Transmembrane</keyword>
<gene>
    <name evidence="2" type="ORF">SAMN02910414_00315</name>
</gene>
<keyword evidence="1" id="KW-1133">Transmembrane helix</keyword>
<protein>
    <submittedName>
        <fullName evidence="2">Heptaprenyl diphosphate synthase</fullName>
    </submittedName>
</protein>
<dbReference type="AlphaFoldDB" id="A0A1H3FQU1"/>
<dbReference type="STRING" id="1122142.SAMN02910414_00315"/>
<feature type="transmembrane region" description="Helical" evidence="1">
    <location>
        <begin position="34"/>
        <end position="51"/>
    </location>
</feature>
<dbReference type="InterPro" id="IPR010898">
    <property type="entry name" value="Hpre_diP_synth_I"/>
</dbReference>
<dbReference type="Proteomes" id="UP000183918">
    <property type="component" value="Unassembled WGS sequence"/>
</dbReference>
<feature type="transmembrane region" description="Helical" evidence="1">
    <location>
        <begin position="99"/>
        <end position="124"/>
    </location>
</feature>
<reference evidence="2 3" key="1">
    <citation type="submission" date="2016-10" db="EMBL/GenBank/DDBJ databases">
        <authorList>
            <person name="de Groot N.N."/>
        </authorList>
    </citation>
    <scope>NUCLEOTIDE SEQUENCE [LARGE SCALE GENOMIC DNA]</scope>
    <source>
        <strain evidence="2 3">DSM 14045</strain>
    </source>
</reference>
<evidence type="ECO:0000313" key="3">
    <source>
        <dbReference type="Proteomes" id="UP000183918"/>
    </source>
</evidence>
<evidence type="ECO:0000313" key="2">
    <source>
        <dbReference type="EMBL" id="SDX92499.1"/>
    </source>
</evidence>
<feature type="transmembrane region" description="Helical" evidence="1">
    <location>
        <begin position="57"/>
        <end position="79"/>
    </location>
</feature>
<keyword evidence="3" id="KW-1185">Reference proteome</keyword>
<dbReference type="PIRSF" id="PIRSF027391">
    <property type="entry name" value="Hpre_diP_synt_I"/>
    <property type="match status" value="1"/>
</dbReference>
<accession>A0A1H3FQU1</accession>
<organism evidence="2 3">
    <name type="scientific">Lachnobacterium bovis DSM 14045</name>
    <dbReference type="NCBI Taxonomy" id="1122142"/>
    <lineage>
        <taxon>Bacteria</taxon>
        <taxon>Bacillati</taxon>
        <taxon>Bacillota</taxon>
        <taxon>Clostridia</taxon>
        <taxon>Lachnospirales</taxon>
        <taxon>Lachnospiraceae</taxon>
        <taxon>Lachnobacterium</taxon>
    </lineage>
</organism>
<evidence type="ECO:0000256" key="1">
    <source>
        <dbReference type="SAM" id="Phobius"/>
    </source>
</evidence>
<proteinExistence type="predicted"/>
<keyword evidence="1" id="KW-0472">Membrane</keyword>
<dbReference type="RefSeq" id="WP_330389905.1">
    <property type="nucleotide sequence ID" value="NZ_FNPG01000005.1"/>
</dbReference>
<feature type="transmembrane region" description="Helical" evidence="1">
    <location>
        <begin position="130"/>
        <end position="156"/>
    </location>
</feature>